<evidence type="ECO:0000313" key="2">
    <source>
        <dbReference type="EMBL" id="ODR45214.1"/>
    </source>
</evidence>
<dbReference type="OrthoDB" id="9813669at2"/>
<name>A0A1E3UA73_9FIRM</name>
<dbReference type="EMBL" id="MEHD01000025">
    <property type="protein sequence ID" value="ODR54850.1"/>
    <property type="molecule type" value="Genomic_DNA"/>
</dbReference>
<evidence type="ECO:0000313" key="3">
    <source>
        <dbReference type="EMBL" id="ODR54850.1"/>
    </source>
</evidence>
<accession>A0A1E3UA73</accession>
<comment type="caution">
    <text evidence="2">The sequence shown here is derived from an EMBL/GenBank/DDBJ whole genome shotgun (WGS) entry which is preliminary data.</text>
</comment>
<protein>
    <submittedName>
        <fullName evidence="2">Uncharacterized protein</fullName>
    </submittedName>
</protein>
<keyword evidence="1" id="KW-0175">Coiled coil</keyword>
<reference evidence="3 5" key="1">
    <citation type="submission" date="2016-08" db="EMBL/GenBank/DDBJ databases">
        <title>Characterization of Isolates of Eisenbergiella tayi Derived from Blood Cultures, Using Whole Genome Sequencing.</title>
        <authorList>
            <person name="Bernier A.-M."/>
            <person name="Burdz T."/>
            <person name="Wiebe D."/>
            <person name="Bernard K."/>
        </authorList>
    </citation>
    <scope>NUCLEOTIDE SEQUENCE [LARGE SCALE GENOMIC DNA]</scope>
    <source>
        <strain evidence="3 5">NML120146</strain>
    </source>
</reference>
<dbReference type="Proteomes" id="UP000094271">
    <property type="component" value="Unassembled WGS sequence"/>
</dbReference>
<proteinExistence type="predicted"/>
<dbReference type="Proteomes" id="UP000094869">
    <property type="component" value="Unassembled WGS sequence"/>
</dbReference>
<evidence type="ECO:0000313" key="5">
    <source>
        <dbReference type="Proteomes" id="UP000094869"/>
    </source>
</evidence>
<sequence>MDDMSEQIDSMADQIKKINNRIDFLELQIKSTESNLKSEIHKSEGLILDEVERIHNILNRHMADPKAHSA</sequence>
<keyword evidence="5" id="KW-1185">Reference proteome</keyword>
<dbReference type="EMBL" id="MEHA01000028">
    <property type="protein sequence ID" value="ODR45214.1"/>
    <property type="molecule type" value="Genomic_DNA"/>
</dbReference>
<reference evidence="2 4" key="2">
    <citation type="submission" date="2016-08" db="EMBL/GenBank/DDBJ databases">
        <authorList>
            <person name="Seilhamer J.J."/>
        </authorList>
    </citation>
    <scope>NUCLEOTIDE SEQUENCE [LARGE SCALE GENOMIC DNA]</scope>
    <source>
        <strain evidence="2 4">NML150140-1</strain>
    </source>
</reference>
<organism evidence="2 4">
    <name type="scientific">Eisenbergiella tayi</name>
    <dbReference type="NCBI Taxonomy" id="1432052"/>
    <lineage>
        <taxon>Bacteria</taxon>
        <taxon>Bacillati</taxon>
        <taxon>Bacillota</taxon>
        <taxon>Clostridia</taxon>
        <taxon>Lachnospirales</taxon>
        <taxon>Lachnospiraceae</taxon>
        <taxon>Eisenbergiella</taxon>
    </lineage>
</organism>
<gene>
    <name evidence="2" type="ORF">BEI59_27465</name>
    <name evidence="3" type="ORF">BEI63_15515</name>
</gene>
<dbReference type="AlphaFoldDB" id="A0A1E3UA73"/>
<feature type="coiled-coil region" evidence="1">
    <location>
        <begin position="1"/>
        <end position="42"/>
    </location>
</feature>
<evidence type="ECO:0000313" key="4">
    <source>
        <dbReference type="Proteomes" id="UP000094271"/>
    </source>
</evidence>
<evidence type="ECO:0000256" key="1">
    <source>
        <dbReference type="SAM" id="Coils"/>
    </source>
</evidence>